<keyword evidence="2" id="KW-1185">Reference proteome</keyword>
<evidence type="ECO:0000313" key="2">
    <source>
        <dbReference type="Proteomes" id="UP000314294"/>
    </source>
</evidence>
<protein>
    <submittedName>
        <fullName evidence="1">Uncharacterized protein</fullName>
    </submittedName>
</protein>
<evidence type="ECO:0000313" key="1">
    <source>
        <dbReference type="EMBL" id="TNN22067.1"/>
    </source>
</evidence>
<dbReference type="EMBL" id="SRLO01024398">
    <property type="protein sequence ID" value="TNN22067.1"/>
    <property type="molecule type" value="Genomic_DNA"/>
</dbReference>
<gene>
    <name evidence="1" type="ORF">EYF80_067820</name>
</gene>
<proteinExistence type="predicted"/>
<organism evidence="1 2">
    <name type="scientific">Liparis tanakae</name>
    <name type="common">Tanaka's snailfish</name>
    <dbReference type="NCBI Taxonomy" id="230148"/>
    <lineage>
        <taxon>Eukaryota</taxon>
        <taxon>Metazoa</taxon>
        <taxon>Chordata</taxon>
        <taxon>Craniata</taxon>
        <taxon>Vertebrata</taxon>
        <taxon>Euteleostomi</taxon>
        <taxon>Actinopterygii</taxon>
        <taxon>Neopterygii</taxon>
        <taxon>Teleostei</taxon>
        <taxon>Neoteleostei</taxon>
        <taxon>Acanthomorphata</taxon>
        <taxon>Eupercaria</taxon>
        <taxon>Perciformes</taxon>
        <taxon>Cottioidei</taxon>
        <taxon>Cottales</taxon>
        <taxon>Liparidae</taxon>
        <taxon>Liparis</taxon>
    </lineage>
</organism>
<sequence>MRLSSWALWAFSSRDMSSLLLAIFSGVTYSSLKGASGAVRPARTILAMTAGTSMDFRYMIWSSIRDTRGLTTNVKPGQRRGRRTR</sequence>
<dbReference type="AlphaFoldDB" id="A0A4Z2E025"/>
<dbReference type="Proteomes" id="UP000314294">
    <property type="component" value="Unassembled WGS sequence"/>
</dbReference>
<name>A0A4Z2E025_9TELE</name>
<reference evidence="1 2" key="1">
    <citation type="submission" date="2019-03" db="EMBL/GenBank/DDBJ databases">
        <title>First draft genome of Liparis tanakae, snailfish: a comprehensive survey of snailfish specific genes.</title>
        <authorList>
            <person name="Kim W."/>
            <person name="Song I."/>
            <person name="Jeong J.-H."/>
            <person name="Kim D."/>
            <person name="Kim S."/>
            <person name="Ryu S."/>
            <person name="Song J.Y."/>
            <person name="Lee S.K."/>
        </authorList>
    </citation>
    <scope>NUCLEOTIDE SEQUENCE [LARGE SCALE GENOMIC DNA]</scope>
    <source>
        <tissue evidence="1">Muscle</tissue>
    </source>
</reference>
<accession>A0A4Z2E025</accession>
<comment type="caution">
    <text evidence="1">The sequence shown here is derived from an EMBL/GenBank/DDBJ whole genome shotgun (WGS) entry which is preliminary data.</text>
</comment>